<feature type="domain" description="Carrier" evidence="10">
    <location>
        <begin position="965"/>
        <end position="1040"/>
    </location>
</feature>
<evidence type="ECO:0000256" key="8">
    <source>
        <dbReference type="ARBA" id="ARBA00023315"/>
    </source>
</evidence>
<accession>A0ABY4V394</accession>
<comment type="pathway">
    <text evidence="1">Antibiotic biosynthesis.</text>
</comment>
<evidence type="ECO:0000256" key="7">
    <source>
        <dbReference type="ARBA" id="ARBA00023268"/>
    </source>
</evidence>
<dbReference type="Pfam" id="PF16197">
    <property type="entry name" value="KAsynt_C_assoc"/>
    <property type="match status" value="2"/>
</dbReference>
<keyword evidence="7" id="KW-0511">Multifunctional enzyme</keyword>
<dbReference type="InterPro" id="IPR013968">
    <property type="entry name" value="PKS_KR"/>
</dbReference>
<feature type="compositionally biased region" description="Low complexity" evidence="9">
    <location>
        <begin position="3665"/>
        <end position="3674"/>
    </location>
</feature>
<gene>
    <name evidence="12" type="ORF">K7395_31985</name>
</gene>
<evidence type="ECO:0000259" key="11">
    <source>
        <dbReference type="PROSITE" id="PS52004"/>
    </source>
</evidence>
<dbReference type="Pfam" id="PF00698">
    <property type="entry name" value="Acyl_transf_1"/>
    <property type="match status" value="3"/>
</dbReference>
<evidence type="ECO:0000256" key="4">
    <source>
        <dbReference type="ARBA" id="ARBA00022679"/>
    </source>
</evidence>
<dbReference type="Gene3D" id="3.40.47.10">
    <property type="match status" value="3"/>
</dbReference>
<dbReference type="InterPro" id="IPR001227">
    <property type="entry name" value="Ac_transferase_dom_sf"/>
</dbReference>
<evidence type="ECO:0000256" key="3">
    <source>
        <dbReference type="ARBA" id="ARBA00022553"/>
    </source>
</evidence>
<dbReference type="InterPro" id="IPR020806">
    <property type="entry name" value="PKS_PP-bd"/>
</dbReference>
<dbReference type="Gene3D" id="6.10.140.1830">
    <property type="match status" value="1"/>
</dbReference>
<evidence type="ECO:0000256" key="9">
    <source>
        <dbReference type="SAM" id="MobiDB-lite"/>
    </source>
</evidence>
<dbReference type="InterPro" id="IPR057326">
    <property type="entry name" value="KR_dom"/>
</dbReference>
<dbReference type="CDD" id="cd08952">
    <property type="entry name" value="KR_1_SDR_x"/>
    <property type="match status" value="1"/>
</dbReference>
<dbReference type="PANTHER" id="PTHR43775">
    <property type="entry name" value="FATTY ACID SYNTHASE"/>
    <property type="match status" value="1"/>
</dbReference>
<keyword evidence="6" id="KW-0045">Antibiotic biosynthesis</keyword>
<dbReference type="InterPro" id="IPR036736">
    <property type="entry name" value="ACP-like_sf"/>
</dbReference>
<proteinExistence type="predicted"/>
<dbReference type="SUPFAM" id="SSF51735">
    <property type="entry name" value="NAD(P)-binding Rossmann-fold domains"/>
    <property type="match status" value="6"/>
</dbReference>
<evidence type="ECO:0000256" key="6">
    <source>
        <dbReference type="ARBA" id="ARBA00023194"/>
    </source>
</evidence>
<dbReference type="PROSITE" id="PS00012">
    <property type="entry name" value="PHOSPHOPANTETHEINE"/>
    <property type="match status" value="2"/>
</dbReference>
<dbReference type="InterPro" id="IPR006162">
    <property type="entry name" value="Ppantetheine_attach_site"/>
</dbReference>
<dbReference type="SUPFAM" id="SSF56801">
    <property type="entry name" value="Acetyl-CoA synthetase-like"/>
    <property type="match status" value="1"/>
</dbReference>
<keyword evidence="2" id="KW-0596">Phosphopantetheine</keyword>
<dbReference type="Pfam" id="PF08659">
    <property type="entry name" value="KR"/>
    <property type="match status" value="3"/>
</dbReference>
<dbReference type="InterPro" id="IPR014031">
    <property type="entry name" value="Ketoacyl_synth_C"/>
</dbReference>
<dbReference type="SMART" id="SM01294">
    <property type="entry name" value="PKS_PP_betabranch"/>
    <property type="match status" value="2"/>
</dbReference>
<dbReference type="PROSITE" id="PS50075">
    <property type="entry name" value="CARRIER"/>
    <property type="match status" value="4"/>
</dbReference>
<dbReference type="Proteomes" id="UP001056079">
    <property type="component" value="Chromosome"/>
</dbReference>
<dbReference type="RefSeq" id="WP_252096589.1">
    <property type="nucleotide sequence ID" value="NZ_CP098609.1"/>
</dbReference>
<dbReference type="PROSITE" id="PS00606">
    <property type="entry name" value="KS3_1"/>
    <property type="match status" value="3"/>
</dbReference>
<keyword evidence="8" id="KW-0012">Acyltransferase</keyword>
<dbReference type="Gene3D" id="3.30.300.30">
    <property type="match status" value="1"/>
</dbReference>
<keyword evidence="5" id="KW-0677">Repeat</keyword>
<dbReference type="SUPFAM" id="SSF53901">
    <property type="entry name" value="Thiolase-like"/>
    <property type="match status" value="3"/>
</dbReference>
<dbReference type="Pfam" id="PF21089">
    <property type="entry name" value="PKS_DH_N"/>
    <property type="match status" value="1"/>
</dbReference>
<sequence length="5431" mass="567418">MLRTELVRPLHDLLRAQAARLGRKTAYRDDHRSLSYTDLETRSRRLAGHLADLRLRPGDRAAMLLGNRVETVESYYAIARSGAIGVPLNPRSSDAELAYLLEDSGARVIITDAFHLDQIRRLRATLFPLTVLVVGHEPVPAGTLSYESLAMSEPDSPAYDSLGLDETAWMLYTSGTTGSPKGVLSTTRNCLWSVAACYAPVLGLSAKDTVLWPLPLFHSLSHIACVLSVAATGASARIVDGLSTGDILDIWDDEGFTVVAGVPTMYHRLVREARARGFEAPGLRVGLVGGAITTAELRRSVEETFGVPLIDAYGSTETCGSITINWPSGARVEGSCGLPVVGLGVRLVDPRTGLDVPDGAEGEVWVRGPNVMSGYHNQPEATAEALKDGWYHTGDLARRDDAGYFTVTGRIKELIIRAGENIHPVEVENVLRTVRGVSDVAVVGKPHEVLGEVPVAFVVPTAEGLDPAEAFAACRGQLSAFKVPEELYEIREIPRTASGKTTRRRLLELPARLRAVADTYHESLLRTDWVPRAAQPQSVPGDWALLGREAAQTAPGLESTGARTRAHKDLDALRADVAAGGPAPAVALLAVPAVGRGADALRDSAAELTRWVRTWSADRALANSLLVVATRGAVACGADDLVEPRTAALRGLLCSLQTEHPGNVLIADLDDDLSSHSALPAAVASGDRQFAVRSGVTLVPRPARVATDAGPGVRLSFDEPGTVVVTGADSPRGGAIAEHLADNYSVTRFLLVAAPGRIGLAAETRARLAESGTETLLVECDLTKRSQLKRILAEAAPVRAIVHAAEAGPGHDRLAATIAGARNLRELTRDDDLSAFVLCPSTTTITHPGDAAAAASAAFLGALARQLHAEGVPALSLGWDSDQDTASLTRRQELAAFDAALGAGQPDLAMLELDPEAVTDGSVTPLTQTRAEASAGQAAGEATDGPEAPDAALRWGRLAEDEQKRQLVDLVREQVAELLGLPGPEAVTADRAFKELGFTSAKAVELRDRLARATRLRLPATAAFDHPTPQTLGQRLHRELCGAVEPVEPVEAVEQPSTTASGSDEPIAIVGMGCRFPGGVSSPEDLWRLVAEETDAVSGFPTDRGWDLESLYHPDPDHAGTSYAREGGFLYGAAEFDAGFFGISPREALAMDPQQRLMLETSWEALERAGLDPASLRGKSVGVFSGAMHQGYPDDDTDVPGDAPEGVEGYLMTGGAGSVLSGRVSYVLGLEGPAVTVDTACSSSLVALHLAAQSLRSGESSLALAGGVTVMSGADAFVAFSRQRGLAADGRCKSFAASADGTGWAEGVGVLLLERLSDAVRNGHEVLGVVRGSAVNQDGASNGLTAPNGPSQQRVIRRALANAGLSVTDVDAVEAHGTGTVLGDPIEAQALLATYGQGRDVGRPLWLGSLKSNIGHTQAAAGVAGVIKMVQAMRHGVLPKTLHVDEPSGQVDWSAGAVELLTEARQWPETGGPRRAAVSSFGVSGTNAHVVLEQAPEQVPVGGEQGVLEGPVVPLVVSGRGQAGLAGQAGRLAGFLAGRADDELVGVARSLAGSRSSLMDRAVIIASGRGEAVAGLEALARGEAVPGVVTAAGESTPGRVVFVFPGQGAQWVGMGADLLGSSGVFARRLGECARVLDPLTGWSLLEVVRGVGGVSLDGVDVVQPVSFAVMVSLAAVWEACGVVPDAVVGHSQGEIAAAVVGGVLSLEDAARVVVERSRLIGARLSGGGGMVSVAAGVERVGALLDGFEGVEVAAVNGPRSVVVAGERGALDGLVGVCEGEGVRVRRIPVDYASHSVQVEEIEEELGSVLEGIVPRAGRVPFYSTVTGAPVDTTTLDGGYWYRNLRHTVRFEEATRALAAAGHRVFVEVSSHPVLVPGVEETVEACGVGPVVVTGTLRRNEDGPGRFVEALARLHVRGVGVDWAALLGRDSGWPIDLPTYAFQRQRFWLESGRGAGDPSVLGLAGVDHPLLGARADIPATSGVLFTSRWSAHALPWAADTGAVPAAAFVDLVMRAGDEVGSGVIAELDIEAPLVLPASGGVQVRVTVGGSDDSGKRPVLVHGRREDGEEGAPWIRYASAQLALDEAVPGFEMSQWPPQGPGSGAEIALPEGVEPGRFGLHPVLLEAAARLGHSRTESDAPDGLPCAWRGVRLYATGASRLRAQVMPGASGGFGLRLADVHGAVVASVESVTWQPVDFPESDPGAVWSEDTLFQVTWAESALPRVAGPDEAVRVRTADDVAAWAADGTASDLVVADLTDLRDGLRPLLTRALGLLQAWLAEPTAEGVRLILLTADTDDPVAAAVWGLVRSAQSEHPDRFLLVSMDRPVDDTAWWPPAPAGVLADALASGEPQLAFRSGTVRVPRLARALVRETTTARPLDPAGTVLITGGTGALGALVARHLVGEHHVRNLVLASRRGPDAPEAPALKAELTALGARVRIVACDVADRAVVADLLSSVPQDAPLTVVVHTAGVLDDGVVTALTPERLDAVLRPKADAALVLDELTRELDLAAFVLFSSAAGVFGNPGQGNYAAANAFMDALAQRRRAAGLPATSLAWGYWSSSSEMTAHLSDTDLRRNRSIGMSAISADLGMALFDAGLTATEPALVPAKLDLRGLRAKSASTPVPAMLRGLVTHGRRTASAPAPKGATDLARRLTPLTEADQEEYLLTLISGRAAEILGHSSGEQIEPTRPFREAGFDSLTSVELRNRLAGETGLRLPSTLLFDHPNPRTLARWLRARILGSDLVADDAPEAPAPNPSVDDDPIAIVAMSCRFPGGARGPDGLWKLLLDGTDAIGDFPDDRGWDLDTLYHPDPDHPGTTYTERGAFLTDVAGFDADFFEISPREALAMDPQQRLFLETSWEVFERAGIDPTALRGSGIGVFAGVNTRGYALRLQQRPELVEGHRITGVSDAVLSGRVSYVLGLEGPAVTLDTACSSSLVALHLAAQSLRSGECSMALAGGVTVMTEPDAFVDFSRQRGLSTDGRCKSFAASADGTGWAEGVGVLLLERLSDAVRNGHEVLAVVRGSAVNQDGASNGLTAPNGPSQQRVIRRALANAGLSVTDVDAVEAHGTGTVLGDPIEAQALLATYGQGRDVGRPLWLGSLKSNIGHTQAAAGVAGVIKMVQAMRHGVLPKTLHVDEPTGQVDWSAGAVELLTEARQWPETGGPRRAAVSSFGVSGTNAHVILEQASQADGANQADAAEDTAQADAVADTAPEATPVLPWLLSAKSPDALRGQAAELAAHIRRTPAASGTDLAYSLITTRAVFDQRAAVVGTDRDRLIADLERLATGGTLPETLVRDERRPGRLAFLFTGQGSQRVGMGRELYDRYPAYRASFDASCAELDRQLGDAVELPLRDVVFAPPGSDEAARLDSTVYAQSALFALETSLHRLYESWGVRAEFLAGHSIGELSAAHCADVLSLKDAAALVAARARLMQALPGGGAMIAVNAPESEVLPLVAAYPDAVAIAAVNGPASVVISGDTDAVTAVAAELTARGHRTKRLRVSHAFHSPHMDGMLDEFRELASGLAYRSPTIPVISTLTGTVATPDQLCSPDYWVEHVRQAVRFHDGLRTLREHDVTTFLELGPDGVLSAMAQDAVGDPTDGGGFIPSLQRDGDEPLTVVTALARLHARGVPVTWTALFEGASPRRVELPTYAFQHRRFWVDTAPAGAGSPAPDGDVRNSGGGSGTPDTSVRPDGPATQPVKAFEDGSLAAQLAALPESEQNLNLLQLVSEHVAAVLGHDRVDGIEATRAFQSLGFDSLAAVRLQTRLQDTLGVSLSRTLVYDYPSPVELADFLQAELFGHHTAAAADATGALHDPNEPIAIVGMACRLPGGVSSPEDLWELLRAGGDGISGFPTDRGWDLESLYHPDPDHAGTSYAREGGFLYGAAEFDAGFFGISPREALAMDPQQRLMLETSWEALERAGLTPAALRGKPVGVFSGMVNHEYTTRVSAVPEGVEGYLMTGGAGSVLSGRVSYVLGLEGPAVTVDTACSSSLVALHLAAQSLRSGESSLALAGGVTVMSGADAFVAFSRQRGLAADGRCKSFAASADGTGWGEGAGVLVLERLSDAVRNGHEVLGVVRGSAVNQDGASNGLTAPNGPSQRRVIRRALSNAGLSATEVDAVEAHGTGTPLGDPIEAQALLATYGQGRDVGRPLWLGSLKSNIGHTQAAAGVAGVIKMVQAMRHGVLPKTLHVDEPSDQVDWSVGAVELLTEARQWPETGGPRRAAVSSFGVSGTNAHVILEQAPPVDEVSVQVSGESPEPGVLAGVQVPLVVSGRGRGGLAGQAGRLAGFLAGRAEGELVDVARSLAVTRGSLVDRAVVVASGRGEAVAGLEAVARGEWVPGVVSAVGEGVSGRVVFVFPGQGAQWVGMGADLLGSSGVFARRLGECARVLDPLTGWSLLEVVRGVGGVSLDGVDVVQPVSFAVMVSLAAVWEACGVVPDAVVGHSQGEIAAAVVGGVLSLEDAARVVVERSRLIGARLSGCGGMVSVAAGVERVGALLDGFEGVEVAAVNGPQSVVVAGERGALDGLVGVCEGEGVRVRRIPVDYASHSVQVEEIEEELGSVLEGIVPRAGRVPFYSTVTGAPVDTTMLDGGYWYRNLRHTVRFEEATRALAAAGHRVFVEVSSHPVLVPGVEETVEACGVGPVVVTGTLRRNEDGPGRFLEALARLHVRGVGVDWAALLGRGSGWPVDLPTYAFQRQRFWLESGQGTEAPAADSDEVDARFWDAVEREDLGSLAKIVGFDPDNRDEFLKAMTSTLGTLSTWRRGRTEKSMHNRLRYRVAWAPLPPVADGAPTGSWLVVVPPTADDDDRVVGMVGMLEGLGMRTRIVEFTEANSADYVDTMRRATAEEEFTGVLSLVALDPRKRPGFPVLTEGTAATLALVRAHGEIAAGPPLWCVTSGAVSIGPTDPLRAPQQAVIWGLGHAAALEHPDRWGGLVDLPEVIDARTGPALFGVLNGPSGEDQIAVRSAGVFGRRLSESPLRTEPTRRDWRPRGTVLVTGGTTGLGRHAARWLAEAGAEHLLLTVDGDPQATHVHDCVAELTELGVGVTVSAADISSRAGVAELLAESPSRPALTAVVHAADLARTMPVGDIDADALREVLSVKADSALYLDELLGDRPLDSFVVFSSAAGVWGGGGQGVAGAVNAFLDALVEQRRARGLSSTSLAWGVIEGLGVAADPAVQQLLRRRGVTPMASEVAVGALSAAIQSDDGVVAVADIDWSTFVPAFTSSRPSPLLSDLPEVRRVTEAAGSAPEQAETDAGLANQLAGANEAEQTRILLKLVREQAAAALGQTDLEQVKPRQAFQEMGFDSLAAVTLRNALAAAVGASLPATAIFDYPTPAALVEYLRDELVADQVVDEVDEAELRRVLAAVPLSRFQEAGVLDALWSMARSEPAASEPGAVPDGTEEIELIDAMDVDDLVQRALGRTQP</sequence>
<evidence type="ECO:0000256" key="2">
    <source>
        <dbReference type="ARBA" id="ARBA00022450"/>
    </source>
</evidence>
<evidence type="ECO:0000256" key="5">
    <source>
        <dbReference type="ARBA" id="ARBA00022737"/>
    </source>
</evidence>
<dbReference type="InterPro" id="IPR032821">
    <property type="entry name" value="PKS_assoc"/>
</dbReference>
<name>A0ABY4V394_STRFL</name>
<dbReference type="Gene3D" id="3.40.50.11460">
    <property type="match status" value="2"/>
</dbReference>
<evidence type="ECO:0000313" key="13">
    <source>
        <dbReference type="Proteomes" id="UP001056079"/>
    </source>
</evidence>
<dbReference type="InterPro" id="IPR055123">
    <property type="entry name" value="SpnB-like_Rossmann"/>
</dbReference>
<dbReference type="PROSITE" id="PS00455">
    <property type="entry name" value="AMP_BINDING"/>
    <property type="match status" value="1"/>
</dbReference>
<dbReference type="InterPro" id="IPR018201">
    <property type="entry name" value="Ketoacyl_synth_AS"/>
</dbReference>
<dbReference type="Gene3D" id="1.10.1200.10">
    <property type="entry name" value="ACP-like"/>
    <property type="match status" value="4"/>
</dbReference>
<feature type="domain" description="Carrier" evidence="10">
    <location>
        <begin position="2663"/>
        <end position="2738"/>
    </location>
</feature>
<dbReference type="CDD" id="cd08956">
    <property type="entry name" value="KR_3_FAS_SDR_x"/>
    <property type="match status" value="2"/>
</dbReference>
<dbReference type="InterPro" id="IPR020841">
    <property type="entry name" value="PKS_Beta-ketoAc_synthase_dom"/>
</dbReference>
<organism evidence="12 13">
    <name type="scientific">Streptomyces filamentosus</name>
    <name type="common">Streptomyces roseosporus</name>
    <dbReference type="NCBI Taxonomy" id="67294"/>
    <lineage>
        <taxon>Bacteria</taxon>
        <taxon>Bacillati</taxon>
        <taxon>Actinomycetota</taxon>
        <taxon>Actinomycetes</taxon>
        <taxon>Kitasatosporales</taxon>
        <taxon>Streptomycetaceae</taxon>
        <taxon>Streptomyces</taxon>
    </lineage>
</organism>
<dbReference type="SUPFAM" id="SSF47336">
    <property type="entry name" value="ACP-like"/>
    <property type="match status" value="4"/>
</dbReference>
<dbReference type="Gene3D" id="3.40.366.10">
    <property type="entry name" value="Malonyl-Coenzyme A Acyl Carrier Protein, domain 2"/>
    <property type="match status" value="3"/>
</dbReference>
<feature type="domain" description="Carrier" evidence="10">
    <location>
        <begin position="3723"/>
        <end position="3798"/>
    </location>
</feature>
<evidence type="ECO:0000313" key="12">
    <source>
        <dbReference type="EMBL" id="USC51025.1"/>
    </source>
</evidence>
<reference evidence="12" key="1">
    <citation type="submission" date="2021-08" db="EMBL/GenBank/DDBJ databases">
        <title>DNA methylation of m4C regulates biosynthesis of daptomycin in Streptomyces roseosporus L30.</title>
        <authorList>
            <person name="Fang J.-L."/>
        </authorList>
    </citation>
    <scope>NUCLEOTIDE SEQUENCE</scope>
    <source>
        <strain evidence="12">L30</strain>
    </source>
</reference>
<dbReference type="InterPro" id="IPR016036">
    <property type="entry name" value="Malonyl_transacylase_ACP-bd"/>
</dbReference>
<dbReference type="SMART" id="SM00822">
    <property type="entry name" value="PKS_KR"/>
    <property type="match status" value="3"/>
</dbReference>
<feature type="region of interest" description="Disordered" evidence="9">
    <location>
        <begin position="3665"/>
        <end position="3701"/>
    </location>
</feature>
<dbReference type="NCBIfam" id="NF045894">
    <property type="entry name" value="PKS_plus_SDR"/>
    <property type="match status" value="1"/>
</dbReference>
<dbReference type="Pfam" id="PF00501">
    <property type="entry name" value="AMP-binding"/>
    <property type="match status" value="1"/>
</dbReference>
<feature type="domain" description="Ketosynthase family 3 (KS3)" evidence="11">
    <location>
        <begin position="1064"/>
        <end position="1494"/>
    </location>
</feature>
<dbReference type="Pfam" id="PF00550">
    <property type="entry name" value="PP-binding"/>
    <property type="match status" value="4"/>
</dbReference>
<dbReference type="InterPro" id="IPR014030">
    <property type="entry name" value="Ketoacyl_synth_N"/>
</dbReference>
<dbReference type="Pfam" id="PF18369">
    <property type="entry name" value="PKS_DE"/>
    <property type="match status" value="1"/>
</dbReference>
<dbReference type="PANTHER" id="PTHR43775:SF51">
    <property type="entry name" value="INACTIVE PHENOLPHTHIOCEROL SYNTHESIS POLYKETIDE SYNTHASE TYPE I PKS1-RELATED"/>
    <property type="match status" value="1"/>
</dbReference>
<dbReference type="SMART" id="SM00827">
    <property type="entry name" value="PKS_AT"/>
    <property type="match status" value="3"/>
</dbReference>
<feature type="domain" description="Carrier" evidence="10">
    <location>
        <begin position="5277"/>
        <end position="5352"/>
    </location>
</feature>
<dbReference type="InterPro" id="IPR025110">
    <property type="entry name" value="AMP-bd_C"/>
</dbReference>
<protein>
    <submittedName>
        <fullName evidence="12">SDR family NAD(P)-dependent oxidoreductase</fullName>
    </submittedName>
</protein>
<dbReference type="InterPro" id="IPR045851">
    <property type="entry name" value="AMP-bd_C_sf"/>
</dbReference>
<dbReference type="Pfam" id="PF22621">
    <property type="entry name" value="CurL-like_PKS_C"/>
    <property type="match status" value="1"/>
</dbReference>
<dbReference type="SUPFAM" id="SSF52151">
    <property type="entry name" value="FabD/lysophospholipase-like"/>
    <property type="match status" value="3"/>
</dbReference>
<dbReference type="EMBL" id="CP098609">
    <property type="protein sequence ID" value="USC51025.1"/>
    <property type="molecule type" value="Genomic_DNA"/>
</dbReference>
<dbReference type="SMART" id="SM00825">
    <property type="entry name" value="PKS_KS"/>
    <property type="match status" value="3"/>
</dbReference>
<dbReference type="InterPro" id="IPR014043">
    <property type="entry name" value="Acyl_transferase_dom"/>
</dbReference>
<dbReference type="Pfam" id="PF22953">
    <property type="entry name" value="SpnB_Rossmann"/>
    <property type="match status" value="2"/>
</dbReference>
<dbReference type="InterPro" id="IPR041618">
    <property type="entry name" value="PKS_DE"/>
</dbReference>
<dbReference type="Pfam" id="PF13193">
    <property type="entry name" value="AMP-binding_C"/>
    <property type="match status" value="1"/>
</dbReference>
<feature type="domain" description="Ketosynthase family 3 (KS3)" evidence="11">
    <location>
        <begin position="3817"/>
        <end position="4243"/>
    </location>
</feature>
<dbReference type="Gene3D" id="3.40.50.12780">
    <property type="entry name" value="N-terminal domain of ligase-like"/>
    <property type="match status" value="1"/>
</dbReference>
<dbReference type="InterPro" id="IPR000873">
    <property type="entry name" value="AMP-dep_synth/lig_dom"/>
</dbReference>
<dbReference type="Gene3D" id="3.30.70.3290">
    <property type="match status" value="3"/>
</dbReference>
<dbReference type="SUPFAM" id="SSF55048">
    <property type="entry name" value="Probable ACP-binding domain of malonyl-CoA ACP transacylase"/>
    <property type="match status" value="3"/>
</dbReference>
<feature type="domain" description="Ketosynthase family 3 (KS3)" evidence="11">
    <location>
        <begin position="2760"/>
        <end position="3186"/>
    </location>
</feature>
<dbReference type="InterPro" id="IPR042099">
    <property type="entry name" value="ANL_N_sf"/>
</dbReference>
<dbReference type="InterPro" id="IPR009081">
    <property type="entry name" value="PP-bd_ACP"/>
</dbReference>
<dbReference type="InterPro" id="IPR020807">
    <property type="entry name" value="PKS_DH"/>
</dbReference>
<dbReference type="InterPro" id="IPR036291">
    <property type="entry name" value="NAD(P)-bd_dom_sf"/>
</dbReference>
<evidence type="ECO:0000256" key="1">
    <source>
        <dbReference type="ARBA" id="ARBA00004792"/>
    </source>
</evidence>
<keyword evidence="4" id="KW-0808">Transferase</keyword>
<dbReference type="SMART" id="SM00826">
    <property type="entry name" value="PKS_DH"/>
    <property type="match status" value="1"/>
</dbReference>
<dbReference type="InterPro" id="IPR016035">
    <property type="entry name" value="Acyl_Trfase/lysoPLipase"/>
</dbReference>
<evidence type="ECO:0000259" key="10">
    <source>
        <dbReference type="PROSITE" id="PS50075"/>
    </source>
</evidence>
<dbReference type="SMART" id="SM00823">
    <property type="entry name" value="PKS_PP"/>
    <property type="match status" value="4"/>
</dbReference>
<dbReference type="Pfam" id="PF00109">
    <property type="entry name" value="ketoacyl-synt"/>
    <property type="match status" value="3"/>
</dbReference>
<dbReference type="CDD" id="cd00833">
    <property type="entry name" value="PKS"/>
    <property type="match status" value="3"/>
</dbReference>
<dbReference type="Pfam" id="PF02801">
    <property type="entry name" value="Ketoacyl-synt_C"/>
    <property type="match status" value="3"/>
</dbReference>
<dbReference type="InterPro" id="IPR049552">
    <property type="entry name" value="PKS_DH_N"/>
</dbReference>
<dbReference type="Gene3D" id="3.40.50.720">
    <property type="entry name" value="NAD(P)-binding Rossmann-like Domain"/>
    <property type="match status" value="3"/>
</dbReference>
<keyword evidence="3" id="KW-0597">Phosphoprotein</keyword>
<dbReference type="InterPro" id="IPR020845">
    <property type="entry name" value="AMP-binding_CS"/>
</dbReference>
<dbReference type="PROSITE" id="PS52004">
    <property type="entry name" value="KS3_2"/>
    <property type="match status" value="3"/>
</dbReference>
<dbReference type="Gene3D" id="3.10.129.110">
    <property type="entry name" value="Polyketide synthase dehydratase"/>
    <property type="match status" value="2"/>
</dbReference>
<dbReference type="InterPro" id="IPR042104">
    <property type="entry name" value="PKS_dehydratase_sf"/>
</dbReference>
<keyword evidence="13" id="KW-1185">Reference proteome</keyword>
<dbReference type="InterPro" id="IPR050091">
    <property type="entry name" value="PKS_NRPS_Biosynth_Enz"/>
</dbReference>
<dbReference type="InterPro" id="IPR016039">
    <property type="entry name" value="Thiolase-like"/>
</dbReference>